<accession>K6DUR4</accession>
<dbReference type="InterPro" id="IPR052194">
    <property type="entry name" value="MESH1"/>
</dbReference>
<dbReference type="RefSeq" id="WP_003331992.1">
    <property type="nucleotide sequence ID" value="NZ_AJLR01000116.1"/>
</dbReference>
<comment type="caution">
    <text evidence="2">The sequence shown here is derived from an EMBL/GenBank/DDBJ whole genome shotgun (WGS) entry which is preliminary data.</text>
</comment>
<proteinExistence type="predicted"/>
<sequence length="183" mass="20826">MNLIDYAIEFAATAHRNQFRKETDIPYISHPVGVGMILQKAGCSEEAIVAGILHDTLEDTETTEADILNNFGEEVLNIVKGCSEPDKGASWEDRKKHTIEYLKSAPLLIREVACADKLHNLRSINRDLTNLGEATWEKFKRGREKQEWYYRNIIESLGHESHFPLLDLLKKEVEDVFGPSSDN</sequence>
<keyword evidence="3" id="KW-1185">Reference proteome</keyword>
<organism evidence="2 3">
    <name type="scientific">Schinkia azotoformans LMG 9581</name>
    <dbReference type="NCBI Taxonomy" id="1131731"/>
    <lineage>
        <taxon>Bacteria</taxon>
        <taxon>Bacillati</taxon>
        <taxon>Bacillota</taxon>
        <taxon>Bacilli</taxon>
        <taxon>Bacillales</taxon>
        <taxon>Bacillaceae</taxon>
        <taxon>Calidifontibacillus/Schinkia group</taxon>
        <taxon>Schinkia</taxon>
    </lineage>
</organism>
<dbReference type="GO" id="GO:0008893">
    <property type="term" value="F:guanosine-3',5'-bis(diphosphate) 3'-diphosphatase activity"/>
    <property type="evidence" value="ECO:0007669"/>
    <property type="project" value="TreeGrafter"/>
</dbReference>
<dbReference type="Pfam" id="PF13328">
    <property type="entry name" value="HD_4"/>
    <property type="match status" value="1"/>
</dbReference>
<reference evidence="2 3" key="1">
    <citation type="journal article" date="2012" name="Front. Microbiol.">
        <title>Redundancy and modularity in membrane-associated dissimilatory nitrate reduction in Bacillus.</title>
        <authorList>
            <person name="Heylen K."/>
            <person name="Keltjens J."/>
        </authorList>
    </citation>
    <scope>NUCLEOTIDE SEQUENCE [LARGE SCALE GENOMIC DNA]</scope>
    <source>
        <strain evidence="2 3">LMG 9581</strain>
    </source>
</reference>
<evidence type="ECO:0000259" key="1">
    <source>
        <dbReference type="SMART" id="SM00471"/>
    </source>
</evidence>
<dbReference type="STRING" id="1131731.BAZO_13034"/>
<feature type="domain" description="HD/PDEase" evidence="1">
    <location>
        <begin position="23"/>
        <end position="130"/>
    </location>
</feature>
<dbReference type="EMBL" id="AJLR01000116">
    <property type="protein sequence ID" value="EKN64536.1"/>
    <property type="molecule type" value="Genomic_DNA"/>
</dbReference>
<keyword evidence="2" id="KW-0378">Hydrolase</keyword>
<dbReference type="AlphaFoldDB" id="K6DUR4"/>
<gene>
    <name evidence="2" type="ORF">BAZO_13034</name>
</gene>
<evidence type="ECO:0000313" key="2">
    <source>
        <dbReference type="EMBL" id="EKN64536.1"/>
    </source>
</evidence>
<evidence type="ECO:0000313" key="3">
    <source>
        <dbReference type="Proteomes" id="UP000006315"/>
    </source>
</evidence>
<protein>
    <submittedName>
        <fullName evidence="2">Metal dependent phosphohydrolase</fullName>
    </submittedName>
</protein>
<dbReference type="PANTHER" id="PTHR46246">
    <property type="entry name" value="GUANOSINE-3',5'-BIS(DIPHOSPHATE) 3'-PYROPHOSPHOHYDROLASE MESH1"/>
    <property type="match status" value="1"/>
</dbReference>
<dbReference type="Proteomes" id="UP000006315">
    <property type="component" value="Unassembled WGS sequence"/>
</dbReference>
<dbReference type="GeneID" id="89469934"/>
<dbReference type="PATRIC" id="fig|1131731.3.peg.2669"/>
<dbReference type="SMART" id="SM00471">
    <property type="entry name" value="HDc"/>
    <property type="match status" value="1"/>
</dbReference>
<dbReference type="PANTHER" id="PTHR46246:SF1">
    <property type="entry name" value="GUANOSINE-3',5'-BIS(DIPHOSPHATE) 3'-PYROPHOSPHOHYDROLASE MESH1"/>
    <property type="match status" value="1"/>
</dbReference>
<name>K6DUR4_SCHAZ</name>
<dbReference type="InterPro" id="IPR003607">
    <property type="entry name" value="HD/PDEase_dom"/>
</dbReference>
<dbReference type="Gene3D" id="1.10.3210.10">
    <property type="entry name" value="Hypothetical protein af1432"/>
    <property type="match status" value="1"/>
</dbReference>
<dbReference type="SUPFAM" id="SSF109604">
    <property type="entry name" value="HD-domain/PDEase-like"/>
    <property type="match status" value="1"/>
</dbReference>